<accession>A0ABY8M7E0</accession>
<name>A0ABY8M7E0_9HYPH</name>
<dbReference type="Proteomes" id="UP001227095">
    <property type="component" value="Chromosome"/>
</dbReference>
<evidence type="ECO:0000313" key="2">
    <source>
        <dbReference type="Proteomes" id="UP001227095"/>
    </source>
</evidence>
<sequence length="75" mass="8589">MDLREPVIELDCRLCRRRGGHERTRLVKAFGAGVSFAELTRRMTVGCERMNTVEGDQCATYFPCLMERISSCDED</sequence>
<organism evidence="1 2">
    <name type="scientific">Neorhizobium petrolearium</name>
    <dbReference type="NCBI Taxonomy" id="515361"/>
    <lineage>
        <taxon>Bacteria</taxon>
        <taxon>Pseudomonadati</taxon>
        <taxon>Pseudomonadota</taxon>
        <taxon>Alphaproteobacteria</taxon>
        <taxon>Hyphomicrobiales</taxon>
        <taxon>Rhizobiaceae</taxon>
        <taxon>Rhizobium/Agrobacterium group</taxon>
        <taxon>Neorhizobium</taxon>
    </lineage>
</organism>
<reference evidence="1 2" key="1">
    <citation type="submission" date="2023-04" db="EMBL/GenBank/DDBJ databases">
        <title>Neorhizobium petrolearium OS53, complete genome.</title>
        <authorList>
            <person name="Yu T."/>
        </authorList>
    </citation>
    <scope>NUCLEOTIDE SEQUENCE [LARGE SCALE GENOMIC DNA]</scope>
    <source>
        <strain evidence="1 2">OS53</strain>
    </source>
</reference>
<dbReference type="EMBL" id="CP123000">
    <property type="protein sequence ID" value="WGI69654.1"/>
    <property type="molecule type" value="Genomic_DNA"/>
</dbReference>
<protein>
    <submittedName>
        <fullName evidence="1">Uncharacterized protein</fullName>
    </submittedName>
</protein>
<gene>
    <name evidence="1" type="ORF">QEO92_06165</name>
</gene>
<keyword evidence="2" id="KW-1185">Reference proteome</keyword>
<proteinExistence type="predicted"/>
<evidence type="ECO:0000313" key="1">
    <source>
        <dbReference type="EMBL" id="WGI69654.1"/>
    </source>
</evidence>